<proteinExistence type="predicted"/>
<dbReference type="KEGG" id="cyc:PCC7424_2599"/>
<dbReference type="Proteomes" id="UP000002384">
    <property type="component" value="Chromosome"/>
</dbReference>
<keyword evidence="4" id="KW-0472">Membrane</keyword>
<dbReference type="Pfam" id="PF00400">
    <property type="entry name" value="WD40"/>
    <property type="match status" value="7"/>
</dbReference>
<feature type="repeat" description="WD" evidence="3">
    <location>
        <begin position="379"/>
        <end position="413"/>
    </location>
</feature>
<dbReference type="SMART" id="SM00320">
    <property type="entry name" value="WD40"/>
    <property type="match status" value="7"/>
</dbReference>
<feature type="repeat" description="WD" evidence="3">
    <location>
        <begin position="477"/>
        <end position="511"/>
    </location>
</feature>
<dbReference type="eggNOG" id="COG2319">
    <property type="taxonomic scope" value="Bacteria"/>
</dbReference>
<dbReference type="OrthoDB" id="422888at2"/>
<dbReference type="InterPro" id="IPR015943">
    <property type="entry name" value="WD40/YVTN_repeat-like_dom_sf"/>
</dbReference>
<feature type="repeat" description="WD" evidence="3">
    <location>
        <begin position="429"/>
        <end position="470"/>
    </location>
</feature>
<feature type="repeat" description="WD" evidence="3">
    <location>
        <begin position="243"/>
        <end position="287"/>
    </location>
</feature>
<evidence type="ECO:0000256" key="2">
    <source>
        <dbReference type="ARBA" id="ARBA00022737"/>
    </source>
</evidence>
<dbReference type="EMBL" id="CP001291">
    <property type="protein sequence ID" value="ACK71013.1"/>
    <property type="molecule type" value="Genomic_DNA"/>
</dbReference>
<dbReference type="Gene3D" id="2.130.10.10">
    <property type="entry name" value="YVTN repeat-like/Quinoprotein amine dehydrogenase"/>
    <property type="match status" value="3"/>
</dbReference>
<feature type="repeat" description="WD" evidence="3">
    <location>
        <begin position="201"/>
        <end position="242"/>
    </location>
</feature>
<name>B7KKP4_GLOC7</name>
<sequence>MGSNQLHWLDIAEFAFAGITLMTLLLGIAFDSLIYPIISLTITVLLNLINRLRFQYHYKKRLSGAIKQVQRQLSEEIQDLSVQVATPVAPPEPPPMSNGSAITLFQDNLMALEASFNNIIQYLNTNALRERIEHLETVYAQLKREILSNNPPREPEIQEDLLQVSPEFEEVTPTPAPIPDVNLPRLSTPFVSSNWTCIHTLTEHTDAVSSLKISVDRKIILSGSWDQTLKVWELSRGNLLSTLNAHSQGILAVVWTGYQGSNYTFASGSFDQTIKLWSLSERNNDYFNIELTEMLTAHTGSVHALASAPNYQLLVSGSYDQTLKQWDIETGEMIASSLDSLGAIYAVALDPQGQLIASAGGDGKVVLWEAGSGEKLGMLGGNVSSVESLAISPDGRILAAGCADGTIKLWQLQASIFESKKLPQPIRILSAHRGQVHALLFSEDEQLLFSSGSDGEIKIWHPGSREAITTLTLTDNSITHANGVFSLALSSDGQLLVAGGVDGTIKVWQRG</sequence>
<dbReference type="InterPro" id="IPR019775">
    <property type="entry name" value="WD40_repeat_CS"/>
</dbReference>
<dbReference type="InterPro" id="IPR001680">
    <property type="entry name" value="WD40_rpt"/>
</dbReference>
<keyword evidence="6" id="KW-1185">Reference proteome</keyword>
<evidence type="ECO:0000256" key="1">
    <source>
        <dbReference type="ARBA" id="ARBA00022574"/>
    </source>
</evidence>
<gene>
    <name evidence="5" type="ordered locus">PCC7424_2599</name>
</gene>
<feature type="repeat" description="WD" evidence="3">
    <location>
        <begin position="344"/>
        <end position="378"/>
    </location>
</feature>
<dbReference type="InterPro" id="IPR020472">
    <property type="entry name" value="WD40_PAC1"/>
</dbReference>
<organism evidence="5 6">
    <name type="scientific">Gloeothece citriformis (strain PCC 7424)</name>
    <name type="common">Cyanothece sp. (strain PCC 7424)</name>
    <dbReference type="NCBI Taxonomy" id="65393"/>
    <lineage>
        <taxon>Bacteria</taxon>
        <taxon>Bacillati</taxon>
        <taxon>Cyanobacteriota</taxon>
        <taxon>Cyanophyceae</taxon>
        <taxon>Oscillatoriophycideae</taxon>
        <taxon>Chroococcales</taxon>
        <taxon>Aphanothecaceae</taxon>
        <taxon>Gloeothece</taxon>
        <taxon>Gloeothece citriformis</taxon>
    </lineage>
</organism>
<dbReference type="CDD" id="cd00200">
    <property type="entry name" value="WD40"/>
    <property type="match status" value="1"/>
</dbReference>
<feature type="transmembrane region" description="Helical" evidence="4">
    <location>
        <begin position="7"/>
        <end position="27"/>
    </location>
</feature>
<keyword evidence="4" id="KW-0812">Transmembrane</keyword>
<dbReference type="PRINTS" id="PR00320">
    <property type="entry name" value="GPROTEINBRPT"/>
</dbReference>
<keyword evidence="2" id="KW-0677">Repeat</keyword>
<dbReference type="PANTHER" id="PTHR19848">
    <property type="entry name" value="WD40 REPEAT PROTEIN"/>
    <property type="match status" value="1"/>
</dbReference>
<evidence type="ECO:0000313" key="6">
    <source>
        <dbReference type="Proteomes" id="UP000002384"/>
    </source>
</evidence>
<dbReference type="PROSITE" id="PS50082">
    <property type="entry name" value="WD_REPEATS_2"/>
    <property type="match status" value="7"/>
</dbReference>
<dbReference type="STRING" id="65393.PCC7424_2599"/>
<keyword evidence="1 3" id="KW-0853">WD repeat</keyword>
<feature type="transmembrane region" description="Helical" evidence="4">
    <location>
        <begin position="33"/>
        <end position="52"/>
    </location>
</feature>
<dbReference type="PANTHER" id="PTHR19848:SF8">
    <property type="entry name" value="F-BOX AND WD REPEAT DOMAIN CONTAINING 7"/>
    <property type="match status" value="1"/>
</dbReference>
<dbReference type="RefSeq" id="WP_015954616.1">
    <property type="nucleotide sequence ID" value="NC_011729.1"/>
</dbReference>
<accession>B7KKP4</accession>
<evidence type="ECO:0000256" key="4">
    <source>
        <dbReference type="SAM" id="Phobius"/>
    </source>
</evidence>
<dbReference type="PROSITE" id="PS50294">
    <property type="entry name" value="WD_REPEATS_REGION"/>
    <property type="match status" value="5"/>
</dbReference>
<feature type="repeat" description="WD" evidence="3">
    <location>
        <begin position="295"/>
        <end position="336"/>
    </location>
</feature>
<dbReference type="AlphaFoldDB" id="B7KKP4"/>
<evidence type="ECO:0000313" key="5">
    <source>
        <dbReference type="EMBL" id="ACK71013.1"/>
    </source>
</evidence>
<dbReference type="PROSITE" id="PS00678">
    <property type="entry name" value="WD_REPEATS_1"/>
    <property type="match status" value="1"/>
</dbReference>
<dbReference type="InterPro" id="IPR036322">
    <property type="entry name" value="WD40_repeat_dom_sf"/>
</dbReference>
<dbReference type="HOGENOM" id="CLU_000288_135_4_3"/>
<reference evidence="6" key="1">
    <citation type="journal article" date="2011" name="MBio">
        <title>Novel metabolic attributes of the genus Cyanothece, comprising a group of unicellular nitrogen-fixing Cyanobacteria.</title>
        <authorList>
            <person name="Bandyopadhyay A."/>
            <person name="Elvitigala T."/>
            <person name="Welsh E."/>
            <person name="Stockel J."/>
            <person name="Liberton M."/>
            <person name="Min H."/>
            <person name="Sherman L.A."/>
            <person name="Pakrasi H.B."/>
        </authorList>
    </citation>
    <scope>NUCLEOTIDE SEQUENCE [LARGE SCALE GENOMIC DNA]</scope>
    <source>
        <strain evidence="6">PCC 7424</strain>
    </source>
</reference>
<dbReference type="SUPFAM" id="SSF50978">
    <property type="entry name" value="WD40 repeat-like"/>
    <property type="match status" value="1"/>
</dbReference>
<keyword evidence="4" id="KW-1133">Transmembrane helix</keyword>
<evidence type="ECO:0000256" key="3">
    <source>
        <dbReference type="PROSITE-ProRule" id="PRU00221"/>
    </source>
</evidence>
<protein>
    <submittedName>
        <fullName evidence="5">WD-40 repeat protein</fullName>
    </submittedName>
</protein>